<dbReference type="STRING" id="102285.A0A0R3TFA8"/>
<reference evidence="4" key="1">
    <citation type="submission" date="2017-02" db="UniProtKB">
        <authorList>
            <consortium name="WormBaseParasite"/>
        </authorList>
    </citation>
    <scope>IDENTIFICATION</scope>
</reference>
<sequence>MMRDEKRRRTRDEDFPPSKKKRDDSPNAHYSTSSGTSSTKSRGHMPVSERQQFALLKLLETKNPSTERSSKQAWDGQEHETGEPRSNIMLSSLPKQQSSGLNSSLPP</sequence>
<dbReference type="AlphaFoldDB" id="A0A0R3TFA8"/>
<evidence type="ECO:0000313" key="4">
    <source>
        <dbReference type="WBParaSite" id="HNAJ_0000574801-mRNA-1"/>
    </source>
</evidence>
<proteinExistence type="predicted"/>
<feature type="compositionally biased region" description="Basic and acidic residues" evidence="1">
    <location>
        <begin position="1"/>
        <end position="26"/>
    </location>
</feature>
<evidence type="ECO:0000313" key="3">
    <source>
        <dbReference type="Proteomes" id="UP000278807"/>
    </source>
</evidence>
<keyword evidence="3" id="KW-1185">Reference proteome</keyword>
<gene>
    <name evidence="2" type="ORF">HNAJ_LOCUS5745</name>
</gene>
<feature type="region of interest" description="Disordered" evidence="1">
    <location>
        <begin position="1"/>
        <end position="107"/>
    </location>
</feature>
<feature type="compositionally biased region" description="Polar residues" evidence="1">
    <location>
        <begin position="88"/>
        <end position="107"/>
    </location>
</feature>
<name>A0A0R3TFA8_RODNA</name>
<dbReference type="Proteomes" id="UP000278807">
    <property type="component" value="Unassembled WGS sequence"/>
</dbReference>
<feature type="compositionally biased region" description="Low complexity" evidence="1">
    <location>
        <begin position="31"/>
        <end position="40"/>
    </location>
</feature>
<evidence type="ECO:0000256" key="1">
    <source>
        <dbReference type="SAM" id="MobiDB-lite"/>
    </source>
</evidence>
<organism evidence="4">
    <name type="scientific">Rodentolepis nana</name>
    <name type="common">Dwarf tapeworm</name>
    <name type="synonym">Hymenolepis nana</name>
    <dbReference type="NCBI Taxonomy" id="102285"/>
    <lineage>
        <taxon>Eukaryota</taxon>
        <taxon>Metazoa</taxon>
        <taxon>Spiralia</taxon>
        <taxon>Lophotrochozoa</taxon>
        <taxon>Platyhelminthes</taxon>
        <taxon>Cestoda</taxon>
        <taxon>Eucestoda</taxon>
        <taxon>Cyclophyllidea</taxon>
        <taxon>Hymenolepididae</taxon>
        <taxon>Rodentolepis</taxon>
    </lineage>
</organism>
<dbReference type="EMBL" id="UZAE01005323">
    <property type="protein sequence ID" value="VDO01605.1"/>
    <property type="molecule type" value="Genomic_DNA"/>
</dbReference>
<evidence type="ECO:0000313" key="2">
    <source>
        <dbReference type="EMBL" id="VDO01605.1"/>
    </source>
</evidence>
<dbReference type="WBParaSite" id="HNAJ_0000574801-mRNA-1">
    <property type="protein sequence ID" value="HNAJ_0000574801-mRNA-1"/>
    <property type="gene ID" value="HNAJ_0000574801"/>
</dbReference>
<reference evidence="2 3" key="2">
    <citation type="submission" date="2018-11" db="EMBL/GenBank/DDBJ databases">
        <authorList>
            <consortium name="Pathogen Informatics"/>
        </authorList>
    </citation>
    <scope>NUCLEOTIDE SEQUENCE [LARGE SCALE GENOMIC DNA]</scope>
</reference>
<protein>
    <submittedName>
        <fullName evidence="2 4">Uncharacterized protein</fullName>
    </submittedName>
</protein>
<accession>A0A0R3TFA8</accession>